<proteinExistence type="predicted"/>
<evidence type="ECO:0000313" key="2">
    <source>
        <dbReference type="Proteomes" id="UP000494206"/>
    </source>
</evidence>
<dbReference type="EMBL" id="CADEPM010000001">
    <property type="protein sequence ID" value="CAB3398052.1"/>
    <property type="molecule type" value="Genomic_DNA"/>
</dbReference>
<organism evidence="1 2">
    <name type="scientific">Caenorhabditis bovis</name>
    <dbReference type="NCBI Taxonomy" id="2654633"/>
    <lineage>
        <taxon>Eukaryota</taxon>
        <taxon>Metazoa</taxon>
        <taxon>Ecdysozoa</taxon>
        <taxon>Nematoda</taxon>
        <taxon>Chromadorea</taxon>
        <taxon>Rhabditida</taxon>
        <taxon>Rhabditina</taxon>
        <taxon>Rhabditomorpha</taxon>
        <taxon>Rhabditoidea</taxon>
        <taxon>Rhabditidae</taxon>
        <taxon>Peloderinae</taxon>
        <taxon>Caenorhabditis</taxon>
    </lineage>
</organism>
<comment type="caution">
    <text evidence="1">The sequence shown here is derived from an EMBL/GenBank/DDBJ whole genome shotgun (WGS) entry which is preliminary data.</text>
</comment>
<evidence type="ECO:0000313" key="1">
    <source>
        <dbReference type="EMBL" id="CAB3398052.1"/>
    </source>
</evidence>
<reference evidence="1 2" key="1">
    <citation type="submission" date="2020-04" db="EMBL/GenBank/DDBJ databases">
        <authorList>
            <person name="Laetsch R D."/>
            <person name="Stevens L."/>
            <person name="Kumar S."/>
            <person name="Blaxter L. M."/>
        </authorList>
    </citation>
    <scope>NUCLEOTIDE SEQUENCE [LARGE SCALE GENOMIC DNA]</scope>
</reference>
<name>A0A8S1E925_9PELO</name>
<sequence length="86" mass="9398">MDKHFEFGSLSSSNTLFDSGLSSVLTGSASNSITSGSPPLAFSSNYIERPDSLFSEVKVPKRKASSFTTFSYSYLSFNCKVVTTRY</sequence>
<gene>
    <name evidence="1" type="ORF">CBOVIS_LOCUS1379</name>
</gene>
<accession>A0A8S1E925</accession>
<dbReference type="Proteomes" id="UP000494206">
    <property type="component" value="Unassembled WGS sequence"/>
</dbReference>
<protein>
    <submittedName>
        <fullName evidence="1">Uncharacterized protein</fullName>
    </submittedName>
</protein>
<dbReference type="AlphaFoldDB" id="A0A8S1E925"/>
<keyword evidence="2" id="KW-1185">Reference proteome</keyword>